<keyword evidence="3 11" id="KW-1134">Transmembrane beta strand</keyword>
<gene>
    <name evidence="16" type="ORF">PQ457_04730</name>
</gene>
<dbReference type="SUPFAM" id="SSF56935">
    <property type="entry name" value="Porins"/>
    <property type="match status" value="1"/>
</dbReference>
<dbReference type="PROSITE" id="PS52016">
    <property type="entry name" value="TONB_DEPENDENT_REC_3"/>
    <property type="match status" value="1"/>
</dbReference>
<evidence type="ECO:0000256" key="11">
    <source>
        <dbReference type="PROSITE-ProRule" id="PRU01360"/>
    </source>
</evidence>
<dbReference type="Pfam" id="PF00593">
    <property type="entry name" value="TonB_dep_Rec_b-barrel"/>
    <property type="match status" value="1"/>
</dbReference>
<dbReference type="EMBL" id="CP117417">
    <property type="protein sequence ID" value="WCT78283.1"/>
    <property type="molecule type" value="Genomic_DNA"/>
</dbReference>
<name>A0ABY7TYE3_9SPHN</name>
<dbReference type="InterPro" id="IPR039426">
    <property type="entry name" value="TonB-dep_rcpt-like"/>
</dbReference>
<dbReference type="InterPro" id="IPR036942">
    <property type="entry name" value="Beta-barrel_TonB_sf"/>
</dbReference>
<dbReference type="InterPro" id="IPR012910">
    <property type="entry name" value="Plug_dom"/>
</dbReference>
<evidence type="ECO:0000313" key="16">
    <source>
        <dbReference type="EMBL" id="WCT78283.1"/>
    </source>
</evidence>
<evidence type="ECO:0000256" key="8">
    <source>
        <dbReference type="ARBA" id="ARBA00023077"/>
    </source>
</evidence>
<evidence type="ECO:0000256" key="13">
    <source>
        <dbReference type="SAM" id="SignalP"/>
    </source>
</evidence>
<proteinExistence type="inferred from homology"/>
<feature type="chain" id="PRO_5045544138" evidence="13">
    <location>
        <begin position="24"/>
        <end position="788"/>
    </location>
</feature>
<keyword evidence="10 11" id="KW-0998">Cell outer membrane</keyword>
<sequence length="788" mass="83517">MRHLPLRASLLCATLLAGQPAMASAPDTPLADVAATSDADITVSARRRAERAQDVPAALSVVSGDLLGATRTVNLQQVSTLVPSLNYSSANPRNTAFTIRGLGSSVVSVSQANDGLEPGVGFYVDEVYHARPATAAFDFTDIDHIEVLRGPQGTVFGKNTTAGAISIATKKPSFTFGAQAEASYGQQNFRQLRASITGPLVADLAAFRVSGSLTKRDGVIYNQRYGTWQNSIDNAALRGQILLTPTGNLSIRLTGDWASFKGDCCTQVYVRVAPTLKPAAQQYGALAAGLGYSVPSTNPYARLTDIDAPVGTDTQEGGASAIAELKSGPFVITSVTAWRFWDWDAANDRDYTGVPVQMTQHIPSRQDQISQELRFSNAHPGRVDYVGGLYYFHQKIVGHPISIYGPQATYWLLPAGRPANLLDGYGQNGTSDFRSDSMALFGEATLHITGRLALTAGLRETWENKRGTYDTSVSGGLATGTASLTADKNSILRAQSYAANVSEAGLSGRLNLAWKLTRDLQVYVNGASGQKSGGINMSGLPVYPSGVTGHANGDPILSTAIIRPERNFTWEAGIKSQWLGGRATLNLAAYSTVVHDFQANVVDNAAVVALRSYLANIARVTVRGIEADGQWQVAPWFALRGALAYADGRYASYPAGPCPIELTGASTASCDLSGKALPGLPKWNASLGGEVTHDAGRAQLYARADAAFRSMIYGEATDSAYTTIAGYTLVNAAVGVRVGPRWNVEVFARNLTGANYLQNVTVQAGNSGLVVGTPSDPRMFGLTLRGKV</sequence>
<feature type="domain" description="TonB-dependent receptor plug" evidence="15">
    <location>
        <begin position="52"/>
        <end position="164"/>
    </location>
</feature>
<keyword evidence="17" id="KW-1185">Reference proteome</keyword>
<evidence type="ECO:0000256" key="2">
    <source>
        <dbReference type="ARBA" id="ARBA00022448"/>
    </source>
</evidence>
<comment type="similarity">
    <text evidence="11 12">Belongs to the TonB-dependent receptor family.</text>
</comment>
<comment type="subcellular location">
    <subcellularLocation>
        <location evidence="1 11">Cell outer membrane</location>
        <topology evidence="1 11">Multi-pass membrane protein</topology>
    </subcellularLocation>
</comment>
<evidence type="ECO:0000259" key="15">
    <source>
        <dbReference type="Pfam" id="PF07715"/>
    </source>
</evidence>
<evidence type="ECO:0000313" key="17">
    <source>
        <dbReference type="Proteomes" id="UP001218231"/>
    </source>
</evidence>
<keyword evidence="2 11" id="KW-0813">Transport</keyword>
<evidence type="ECO:0000256" key="4">
    <source>
        <dbReference type="ARBA" id="ARBA00022496"/>
    </source>
</evidence>
<evidence type="ECO:0000256" key="6">
    <source>
        <dbReference type="ARBA" id="ARBA00023004"/>
    </source>
</evidence>
<keyword evidence="6" id="KW-0408">Iron</keyword>
<evidence type="ECO:0000256" key="7">
    <source>
        <dbReference type="ARBA" id="ARBA00023065"/>
    </source>
</evidence>
<keyword evidence="8 12" id="KW-0798">TonB box</keyword>
<reference evidence="16 17" key="1">
    <citation type="submission" date="2023-02" db="EMBL/GenBank/DDBJ databases">
        <title>Genome sequence of Novosphingobium humi KACC 19094.</title>
        <authorList>
            <person name="Kim S."/>
            <person name="Heo J."/>
            <person name="Kwon S.-W."/>
        </authorList>
    </citation>
    <scope>NUCLEOTIDE SEQUENCE [LARGE SCALE GENOMIC DNA]</scope>
    <source>
        <strain evidence="16 17">KACC 19094</strain>
    </source>
</reference>
<keyword evidence="5 11" id="KW-0812">Transmembrane</keyword>
<dbReference type="PANTHER" id="PTHR32552:SF81">
    <property type="entry name" value="TONB-DEPENDENT OUTER MEMBRANE RECEPTOR"/>
    <property type="match status" value="1"/>
</dbReference>
<dbReference type="RefSeq" id="WP_273618613.1">
    <property type="nucleotide sequence ID" value="NZ_CP117417.1"/>
</dbReference>
<dbReference type="Pfam" id="PF07715">
    <property type="entry name" value="Plug"/>
    <property type="match status" value="1"/>
</dbReference>
<evidence type="ECO:0000256" key="1">
    <source>
        <dbReference type="ARBA" id="ARBA00004571"/>
    </source>
</evidence>
<organism evidence="16 17">
    <name type="scientific">Novosphingobium humi</name>
    <dbReference type="NCBI Taxonomy" id="2282397"/>
    <lineage>
        <taxon>Bacteria</taxon>
        <taxon>Pseudomonadati</taxon>
        <taxon>Pseudomonadota</taxon>
        <taxon>Alphaproteobacteria</taxon>
        <taxon>Sphingomonadales</taxon>
        <taxon>Sphingomonadaceae</taxon>
        <taxon>Novosphingobium</taxon>
    </lineage>
</organism>
<dbReference type="PANTHER" id="PTHR32552">
    <property type="entry name" value="FERRICHROME IRON RECEPTOR-RELATED"/>
    <property type="match status" value="1"/>
</dbReference>
<evidence type="ECO:0000259" key="14">
    <source>
        <dbReference type="Pfam" id="PF00593"/>
    </source>
</evidence>
<keyword evidence="9 11" id="KW-0472">Membrane</keyword>
<protein>
    <submittedName>
        <fullName evidence="16">TonB-dependent receptor</fullName>
    </submittedName>
</protein>
<evidence type="ECO:0000256" key="10">
    <source>
        <dbReference type="ARBA" id="ARBA00023237"/>
    </source>
</evidence>
<keyword evidence="13" id="KW-0732">Signal</keyword>
<keyword evidence="7" id="KW-0406">Ion transport</keyword>
<feature type="signal peptide" evidence="13">
    <location>
        <begin position="1"/>
        <end position="23"/>
    </location>
</feature>
<keyword evidence="16" id="KW-0675">Receptor</keyword>
<dbReference type="Gene3D" id="2.40.170.20">
    <property type="entry name" value="TonB-dependent receptor, beta-barrel domain"/>
    <property type="match status" value="1"/>
</dbReference>
<keyword evidence="4" id="KW-0410">Iron transport</keyword>
<dbReference type="InterPro" id="IPR000531">
    <property type="entry name" value="Beta-barrel_TonB"/>
</dbReference>
<evidence type="ECO:0000256" key="9">
    <source>
        <dbReference type="ARBA" id="ARBA00023136"/>
    </source>
</evidence>
<evidence type="ECO:0000256" key="12">
    <source>
        <dbReference type="RuleBase" id="RU003357"/>
    </source>
</evidence>
<evidence type="ECO:0000256" key="5">
    <source>
        <dbReference type="ARBA" id="ARBA00022692"/>
    </source>
</evidence>
<dbReference type="Proteomes" id="UP001218231">
    <property type="component" value="Chromosome"/>
</dbReference>
<accession>A0ABY7TYE3</accession>
<feature type="domain" description="TonB-dependent receptor-like beta-barrel" evidence="14">
    <location>
        <begin position="295"/>
        <end position="751"/>
    </location>
</feature>
<evidence type="ECO:0000256" key="3">
    <source>
        <dbReference type="ARBA" id="ARBA00022452"/>
    </source>
</evidence>